<comment type="caution">
    <text evidence="2">The sequence shown here is derived from an EMBL/GenBank/DDBJ whole genome shotgun (WGS) entry which is preliminary data.</text>
</comment>
<feature type="transmembrane region" description="Helical" evidence="1">
    <location>
        <begin position="7"/>
        <end position="32"/>
    </location>
</feature>
<keyword evidence="1" id="KW-0812">Transmembrane</keyword>
<organism evidence="2 3">
    <name type="scientific">Potamilus streckersoni</name>
    <dbReference type="NCBI Taxonomy" id="2493646"/>
    <lineage>
        <taxon>Eukaryota</taxon>
        <taxon>Metazoa</taxon>
        <taxon>Spiralia</taxon>
        <taxon>Lophotrochozoa</taxon>
        <taxon>Mollusca</taxon>
        <taxon>Bivalvia</taxon>
        <taxon>Autobranchia</taxon>
        <taxon>Heteroconchia</taxon>
        <taxon>Palaeoheterodonta</taxon>
        <taxon>Unionida</taxon>
        <taxon>Unionoidea</taxon>
        <taxon>Unionidae</taxon>
        <taxon>Ambleminae</taxon>
        <taxon>Lampsilini</taxon>
        <taxon>Potamilus</taxon>
    </lineage>
</organism>
<keyword evidence="1" id="KW-0472">Membrane</keyword>
<keyword evidence="1" id="KW-1133">Transmembrane helix</keyword>
<keyword evidence="3" id="KW-1185">Reference proteome</keyword>
<protein>
    <submittedName>
        <fullName evidence="2">Uncharacterized protein</fullName>
    </submittedName>
</protein>
<reference evidence="2" key="2">
    <citation type="journal article" date="2021" name="Genome Biol. Evol.">
        <title>Developing a high-quality reference genome for a parasitic bivalve with doubly uniparental inheritance (Bivalvia: Unionida).</title>
        <authorList>
            <person name="Smith C.H."/>
        </authorList>
    </citation>
    <scope>NUCLEOTIDE SEQUENCE</scope>
    <source>
        <strain evidence="2">CHS0354</strain>
        <tissue evidence="2">Mantle</tissue>
    </source>
</reference>
<evidence type="ECO:0000313" key="3">
    <source>
        <dbReference type="Proteomes" id="UP001195483"/>
    </source>
</evidence>
<dbReference type="Proteomes" id="UP001195483">
    <property type="component" value="Unassembled WGS sequence"/>
</dbReference>
<reference evidence="2" key="3">
    <citation type="submission" date="2023-05" db="EMBL/GenBank/DDBJ databases">
        <authorList>
            <person name="Smith C.H."/>
        </authorList>
    </citation>
    <scope>NUCLEOTIDE SEQUENCE</scope>
    <source>
        <strain evidence="2">CHS0354</strain>
        <tissue evidence="2">Mantle</tissue>
    </source>
</reference>
<accession>A0AAE0T9P8</accession>
<sequence length="361" mass="42539">MRFSKRFFFLVILVIVGLLTLTLSYVGLLFLMPKCYQQPRYRSDGTVITNPGRYLINTCVDADQCFGWGDRQRAIVTTYLISVLSNRSYGILMNNPCRLESFLAPNNVNWIVKEEELDGLCARDFYMYNDLAENFRQHQMIEWAYFDKLFPEDVIYFHTAQDYVTSIRRNKLTADVMPWLHNFTLGQVYGYVMRHLFVLNNYTKNQLEDVFSKQVKGRSLVCAHIRMGIKGVDAERTAKNEMHVIWEFLQKYNDVSKYSIYVATDSNETKLEAKKLFREQFVDTVGLIDQMERVRDCQVFRRVIVEQEILSRCDILVLTRSSLGLIAAFMRDTNKGLYCFFKERVFPCRMEVLHELHDYVL</sequence>
<evidence type="ECO:0000313" key="2">
    <source>
        <dbReference type="EMBL" id="KAK3605768.1"/>
    </source>
</evidence>
<dbReference type="Gene3D" id="3.40.50.11350">
    <property type="match status" value="1"/>
</dbReference>
<dbReference type="EMBL" id="JAEAOA010001978">
    <property type="protein sequence ID" value="KAK3605768.1"/>
    <property type="molecule type" value="Genomic_DNA"/>
</dbReference>
<dbReference type="AlphaFoldDB" id="A0AAE0T9P8"/>
<name>A0AAE0T9P8_9BIVA</name>
<reference evidence="2" key="1">
    <citation type="journal article" date="2021" name="Genome Biol. Evol.">
        <title>A High-Quality Reference Genome for a Parasitic Bivalve with Doubly Uniparental Inheritance (Bivalvia: Unionida).</title>
        <authorList>
            <person name="Smith C.H."/>
        </authorList>
    </citation>
    <scope>NUCLEOTIDE SEQUENCE</scope>
    <source>
        <strain evidence="2">CHS0354</strain>
    </source>
</reference>
<proteinExistence type="predicted"/>
<gene>
    <name evidence="2" type="ORF">CHS0354_033970</name>
</gene>
<evidence type="ECO:0000256" key="1">
    <source>
        <dbReference type="SAM" id="Phobius"/>
    </source>
</evidence>